<keyword evidence="3" id="KW-1185">Reference proteome</keyword>
<proteinExistence type="predicted"/>
<gene>
    <name evidence="2" type="ordered locus">Acin_1920</name>
</gene>
<dbReference type="Proteomes" id="UP000007093">
    <property type="component" value="Chromosome"/>
</dbReference>
<protein>
    <submittedName>
        <fullName evidence="2">Uncharacterized protein</fullName>
    </submittedName>
</protein>
<reference evidence="2 3" key="1">
    <citation type="journal article" date="2011" name="J. Bacteriol.">
        <title>Complete genome sequence of Acidaminococcus intestini RYC-MR95, a Gram-negative bacterium from the phylum Firmicutes.</title>
        <authorList>
            <person name="D'Auria G."/>
            <person name="Galan J.C."/>
            <person name="Rodriguez-Alcayna M."/>
            <person name="Moya A."/>
            <person name="Baquero F."/>
            <person name="Latorre A."/>
        </authorList>
    </citation>
    <scope>NUCLEOTIDE SEQUENCE [LARGE SCALE GENOMIC DNA]</scope>
    <source>
        <strain evidence="2 3">RyC-MR95</strain>
    </source>
</reference>
<accession>G4Q4E4</accession>
<organism evidence="2 3">
    <name type="scientific">Acidaminococcus intestini (strain RyC-MR95)</name>
    <dbReference type="NCBI Taxonomy" id="568816"/>
    <lineage>
        <taxon>Bacteria</taxon>
        <taxon>Bacillati</taxon>
        <taxon>Bacillota</taxon>
        <taxon>Negativicutes</taxon>
        <taxon>Acidaminococcales</taxon>
        <taxon>Acidaminococcaceae</taxon>
        <taxon>Acidaminococcus</taxon>
    </lineage>
</organism>
<dbReference type="KEGG" id="ain:Acin_1920"/>
<name>G4Q4E4_ACIIR</name>
<sequence>MADRSLTAFPEEEPPKKNQCPPPRSLFLGLSLDLKSLENKFMKDSFYFLATDF</sequence>
<evidence type="ECO:0000313" key="3">
    <source>
        <dbReference type="Proteomes" id="UP000007093"/>
    </source>
</evidence>
<dbReference type="HOGENOM" id="CLU_3057502_0_0_9"/>
<dbReference type="AlphaFoldDB" id="G4Q4E4"/>
<dbReference type="STRING" id="568816.Acin_1920"/>
<dbReference type="EMBL" id="CP003058">
    <property type="protein sequence ID" value="AEQ23129.1"/>
    <property type="molecule type" value="Genomic_DNA"/>
</dbReference>
<evidence type="ECO:0000313" key="2">
    <source>
        <dbReference type="EMBL" id="AEQ23129.1"/>
    </source>
</evidence>
<dbReference type="InParanoid" id="G4Q4E4"/>
<evidence type="ECO:0000256" key="1">
    <source>
        <dbReference type="SAM" id="MobiDB-lite"/>
    </source>
</evidence>
<feature type="region of interest" description="Disordered" evidence="1">
    <location>
        <begin position="1"/>
        <end position="22"/>
    </location>
</feature>